<dbReference type="OrthoDB" id="2620633at2"/>
<dbReference type="GO" id="GO:0046983">
    <property type="term" value="F:protein dimerization activity"/>
    <property type="evidence" value="ECO:0007669"/>
    <property type="project" value="InterPro"/>
</dbReference>
<evidence type="ECO:0000313" key="2">
    <source>
        <dbReference type="Proteomes" id="UP000267798"/>
    </source>
</evidence>
<sequence length="87" mass="10228">MILSHEILYFQRRISPLDCPCRTQIEKLRVIMENTFDEFQSFVDPSVLLASQALDDALVQYRKCPMYNQCNQWGRPCTEDNKKRIAG</sequence>
<dbReference type="GO" id="GO:0043937">
    <property type="term" value="P:regulation of sporulation"/>
    <property type="evidence" value="ECO:0007669"/>
    <property type="project" value="InterPro"/>
</dbReference>
<accession>A0A3A6PSN5</accession>
<name>A0A3A6PSN5_9BACL</name>
<dbReference type="InterPro" id="IPR037208">
    <property type="entry name" value="Spo0E-like_sf"/>
</dbReference>
<dbReference type="Gene3D" id="4.10.280.10">
    <property type="entry name" value="Helix-loop-helix DNA-binding domain"/>
    <property type="match status" value="1"/>
</dbReference>
<reference evidence="1 2" key="1">
    <citation type="submission" date="2018-09" db="EMBL/GenBank/DDBJ databases">
        <title>Paenibacillus aracenensis nov. sp. isolated from a cave in southern Spain.</title>
        <authorList>
            <person name="Jurado V."/>
            <person name="Gutierrez-Patricio S."/>
            <person name="Gonzalez-Pimentel J.L."/>
            <person name="Miller A.Z."/>
            <person name="Laiz L."/>
            <person name="Saiz-Jimenez C."/>
        </authorList>
    </citation>
    <scope>NUCLEOTIDE SEQUENCE [LARGE SCALE GENOMIC DNA]</scope>
    <source>
        <strain evidence="1 2">JCM 19203</strain>
    </source>
</reference>
<gene>
    <name evidence="1" type="ORF">D3P09_04710</name>
</gene>
<protein>
    <submittedName>
        <fullName evidence="1">Aspartyl-phosphate phosphatase Spo0E family protein</fullName>
    </submittedName>
</protein>
<dbReference type="Pfam" id="PF09388">
    <property type="entry name" value="SpoOE-like"/>
    <property type="match status" value="1"/>
</dbReference>
<dbReference type="InterPro" id="IPR018540">
    <property type="entry name" value="Spo0E-like"/>
</dbReference>
<keyword evidence="2" id="KW-1185">Reference proteome</keyword>
<dbReference type="AlphaFoldDB" id="A0A3A6PSN5"/>
<dbReference type="RefSeq" id="WP_120107626.1">
    <property type="nucleotide sequence ID" value="NZ_QXQB01000001.1"/>
</dbReference>
<organism evidence="1 2">
    <name type="scientific">Paenibacillus pinisoli</name>
    <dbReference type="NCBI Taxonomy" id="1276110"/>
    <lineage>
        <taxon>Bacteria</taxon>
        <taxon>Bacillati</taxon>
        <taxon>Bacillota</taxon>
        <taxon>Bacilli</taxon>
        <taxon>Bacillales</taxon>
        <taxon>Paenibacillaceae</taxon>
        <taxon>Paenibacillus</taxon>
    </lineage>
</organism>
<comment type="caution">
    <text evidence="1">The sequence shown here is derived from an EMBL/GenBank/DDBJ whole genome shotgun (WGS) entry which is preliminary data.</text>
</comment>
<proteinExistence type="predicted"/>
<dbReference type="Proteomes" id="UP000267798">
    <property type="component" value="Unassembled WGS sequence"/>
</dbReference>
<dbReference type="EMBL" id="QXQB01000001">
    <property type="protein sequence ID" value="RJX41289.1"/>
    <property type="molecule type" value="Genomic_DNA"/>
</dbReference>
<dbReference type="SUPFAM" id="SSF140500">
    <property type="entry name" value="BAS1536-like"/>
    <property type="match status" value="1"/>
</dbReference>
<evidence type="ECO:0000313" key="1">
    <source>
        <dbReference type="EMBL" id="RJX41289.1"/>
    </source>
</evidence>
<dbReference type="InterPro" id="IPR036638">
    <property type="entry name" value="HLH_DNA-bd_sf"/>
</dbReference>